<feature type="transmembrane region" description="Helical" evidence="2">
    <location>
        <begin position="73"/>
        <end position="92"/>
    </location>
</feature>
<evidence type="ECO:0000313" key="3">
    <source>
        <dbReference type="EMBL" id="KAK7507919.1"/>
    </source>
</evidence>
<organism evidence="3 4">
    <name type="scientific">Batillaria attramentaria</name>
    <dbReference type="NCBI Taxonomy" id="370345"/>
    <lineage>
        <taxon>Eukaryota</taxon>
        <taxon>Metazoa</taxon>
        <taxon>Spiralia</taxon>
        <taxon>Lophotrochozoa</taxon>
        <taxon>Mollusca</taxon>
        <taxon>Gastropoda</taxon>
        <taxon>Caenogastropoda</taxon>
        <taxon>Sorbeoconcha</taxon>
        <taxon>Cerithioidea</taxon>
        <taxon>Batillariidae</taxon>
        <taxon>Batillaria</taxon>
    </lineage>
</organism>
<feature type="region of interest" description="Disordered" evidence="1">
    <location>
        <begin position="188"/>
        <end position="266"/>
    </location>
</feature>
<gene>
    <name evidence="3" type="ORF">BaRGS_00000884</name>
</gene>
<evidence type="ECO:0000256" key="1">
    <source>
        <dbReference type="SAM" id="MobiDB-lite"/>
    </source>
</evidence>
<keyword evidence="4" id="KW-1185">Reference proteome</keyword>
<keyword evidence="2" id="KW-1133">Transmembrane helix</keyword>
<proteinExistence type="predicted"/>
<dbReference type="AlphaFoldDB" id="A0ABD0M7I2"/>
<evidence type="ECO:0000256" key="2">
    <source>
        <dbReference type="SAM" id="Phobius"/>
    </source>
</evidence>
<comment type="caution">
    <text evidence="3">The sequence shown here is derived from an EMBL/GenBank/DDBJ whole genome shotgun (WGS) entry which is preliminary data.</text>
</comment>
<dbReference type="EMBL" id="JACVVK020000003">
    <property type="protein sequence ID" value="KAK7507919.1"/>
    <property type="molecule type" value="Genomic_DNA"/>
</dbReference>
<keyword evidence="2" id="KW-0472">Membrane</keyword>
<protein>
    <submittedName>
        <fullName evidence="3">Uncharacterized protein</fullName>
    </submittedName>
</protein>
<evidence type="ECO:0000313" key="4">
    <source>
        <dbReference type="Proteomes" id="UP001519460"/>
    </source>
</evidence>
<name>A0ABD0M7I2_9CAEN</name>
<reference evidence="3 4" key="1">
    <citation type="journal article" date="2023" name="Sci. Data">
        <title>Genome assembly of the Korean intertidal mud-creeper Batillaria attramentaria.</title>
        <authorList>
            <person name="Patra A.K."/>
            <person name="Ho P.T."/>
            <person name="Jun S."/>
            <person name="Lee S.J."/>
            <person name="Kim Y."/>
            <person name="Won Y.J."/>
        </authorList>
    </citation>
    <scope>NUCLEOTIDE SEQUENCE [LARGE SCALE GENOMIC DNA]</scope>
    <source>
        <strain evidence="3">Wonlab-2016</strain>
    </source>
</reference>
<accession>A0ABD0M7I2</accession>
<sequence>MFYVFGIASMFWKQDAIGSDGFVPWPVRYDEDADPTILRYETFDEDDAFRDLQSATEALSDQNNEDHNKKATLVLRAVAGGLLILGLILLAISACCRRHACIVLTKFTPMLGGAVGLTVESIQYARGINPGNNPNASSQVFCNAAALGGIISGMLIALALSRDDVNIDDVERRRRVRIMHISTDNIPPVVPSSMKPPDYDDVVRPANRSNNPPIRAVNAPVNRNESPPPYVDNVGPHGTEPSSRGSDNPGASRFDPASHVGGVVQGTNGEVQPVYAHDAGALVNGPPRRVGVLAARDKLQVCSGKAMADHPYASIYRYEEVEEEQAVVKDDAPLLKAAYGRYQ</sequence>
<dbReference type="Proteomes" id="UP001519460">
    <property type="component" value="Unassembled WGS sequence"/>
</dbReference>
<keyword evidence="2" id="KW-0812">Transmembrane</keyword>